<comment type="caution">
    <text evidence="2">The sequence shown here is derived from an EMBL/GenBank/DDBJ whole genome shotgun (WGS) entry which is preliminary data.</text>
</comment>
<evidence type="ECO:0000256" key="1">
    <source>
        <dbReference type="SAM" id="Coils"/>
    </source>
</evidence>
<keyword evidence="1" id="KW-0175">Coiled coil</keyword>
<name>A0ABC8LG40_ERUVS</name>
<evidence type="ECO:0000313" key="2">
    <source>
        <dbReference type="EMBL" id="CAH8382610.1"/>
    </source>
</evidence>
<dbReference type="Proteomes" id="UP001642260">
    <property type="component" value="Unassembled WGS sequence"/>
</dbReference>
<reference evidence="2 3" key="1">
    <citation type="submission" date="2022-03" db="EMBL/GenBank/DDBJ databases">
        <authorList>
            <person name="Macdonald S."/>
            <person name="Ahmed S."/>
            <person name="Newling K."/>
        </authorList>
    </citation>
    <scope>NUCLEOTIDE SEQUENCE [LARGE SCALE GENOMIC DNA]</scope>
</reference>
<dbReference type="AlphaFoldDB" id="A0ABC8LG40"/>
<proteinExistence type="predicted"/>
<organism evidence="2 3">
    <name type="scientific">Eruca vesicaria subsp. sativa</name>
    <name type="common">Garden rocket</name>
    <name type="synonym">Eruca sativa</name>
    <dbReference type="NCBI Taxonomy" id="29727"/>
    <lineage>
        <taxon>Eukaryota</taxon>
        <taxon>Viridiplantae</taxon>
        <taxon>Streptophyta</taxon>
        <taxon>Embryophyta</taxon>
        <taxon>Tracheophyta</taxon>
        <taxon>Spermatophyta</taxon>
        <taxon>Magnoliopsida</taxon>
        <taxon>eudicotyledons</taxon>
        <taxon>Gunneridae</taxon>
        <taxon>Pentapetalae</taxon>
        <taxon>rosids</taxon>
        <taxon>malvids</taxon>
        <taxon>Brassicales</taxon>
        <taxon>Brassicaceae</taxon>
        <taxon>Brassiceae</taxon>
        <taxon>Eruca</taxon>
    </lineage>
</organism>
<dbReference type="EMBL" id="CAKOAT010559598">
    <property type="protein sequence ID" value="CAH8382610.1"/>
    <property type="molecule type" value="Genomic_DNA"/>
</dbReference>
<accession>A0ABC8LG40</accession>
<feature type="coiled-coil region" evidence="1">
    <location>
        <begin position="37"/>
        <end position="71"/>
    </location>
</feature>
<gene>
    <name evidence="2" type="ORF">ERUC_LOCUS35093</name>
</gene>
<sequence>MELGHWIPRRCPCGALTVILTSKTKDNPADEAHWEELEALSTRQSCMEDDLVEIKEQLEDMKKDITEIVEVVAALSKKSRK</sequence>
<keyword evidence="3" id="KW-1185">Reference proteome</keyword>
<protein>
    <submittedName>
        <fullName evidence="2">Uncharacterized protein</fullName>
    </submittedName>
</protein>
<evidence type="ECO:0000313" key="3">
    <source>
        <dbReference type="Proteomes" id="UP001642260"/>
    </source>
</evidence>